<dbReference type="Pfam" id="PF00319">
    <property type="entry name" value="SRF-TF"/>
    <property type="match status" value="1"/>
</dbReference>
<keyword evidence="3" id="KW-0238">DNA-binding</keyword>
<accession>A0ABM0T6C3</accession>
<sequence length="232" mass="26711">MTRKKVKMAFIENETARKSTFKKRKRGVLKKAHELATLCDVPICVIVNSAYESNPEVWPSREEADKVVSQWRMMSVMDQTKKMVNQESFLQQRITKATESWRKARRENKELEMKNIMFDCLSGKTLVSRLPKSDLRDFGSVIEQHLKDVNRRMEILKRNDDESSSSLVPIDAATTSSVMPMIEMGSSSSSVMPMIEMGSSSVGFHEKILEQIQNTLNMKNTNKDLDLNKKQW</sequence>
<evidence type="ECO:0000313" key="8">
    <source>
        <dbReference type="RefSeq" id="XP_010421525.1"/>
    </source>
</evidence>
<reference evidence="7" key="1">
    <citation type="journal article" date="2014" name="Nat. Commun.">
        <title>The emerging biofuel crop Camelina sativa retains a highly undifferentiated hexaploid genome structure.</title>
        <authorList>
            <person name="Kagale S."/>
            <person name="Koh C."/>
            <person name="Nixon J."/>
            <person name="Bollina V."/>
            <person name="Clarke W.E."/>
            <person name="Tuteja R."/>
            <person name="Spillane C."/>
            <person name="Robinson S.J."/>
            <person name="Links M.G."/>
            <person name="Clarke C."/>
            <person name="Higgins E.E."/>
            <person name="Huebert T."/>
            <person name="Sharpe A.G."/>
            <person name="Parkin I.A."/>
        </authorList>
    </citation>
    <scope>NUCLEOTIDE SEQUENCE [LARGE SCALE GENOMIC DNA]</scope>
    <source>
        <strain evidence="7">cv. DH55</strain>
    </source>
</reference>
<keyword evidence="7" id="KW-1185">Reference proteome</keyword>
<feature type="domain" description="MADS-box" evidence="6">
    <location>
        <begin position="1"/>
        <end position="49"/>
    </location>
</feature>
<evidence type="ECO:0000256" key="1">
    <source>
        <dbReference type="ARBA" id="ARBA00004123"/>
    </source>
</evidence>
<dbReference type="PRINTS" id="PR00404">
    <property type="entry name" value="MADSDOMAIN"/>
</dbReference>
<evidence type="ECO:0000313" key="7">
    <source>
        <dbReference type="Proteomes" id="UP000694864"/>
    </source>
</evidence>
<dbReference type="Proteomes" id="UP000694864">
    <property type="component" value="Chromosome 8"/>
</dbReference>
<dbReference type="PROSITE" id="PS50066">
    <property type="entry name" value="MADS_BOX_2"/>
    <property type="match status" value="1"/>
</dbReference>
<keyword evidence="4" id="KW-0804">Transcription</keyword>
<evidence type="ECO:0000256" key="2">
    <source>
        <dbReference type="ARBA" id="ARBA00023015"/>
    </source>
</evidence>
<keyword evidence="5" id="KW-0539">Nucleus</keyword>
<proteinExistence type="predicted"/>
<dbReference type="InterPro" id="IPR036879">
    <property type="entry name" value="TF_MADSbox_sf"/>
</dbReference>
<name>A0ABM0T6C3_CAMSA</name>
<dbReference type="InterPro" id="IPR002100">
    <property type="entry name" value="TF_MADSbox"/>
</dbReference>
<comment type="subcellular location">
    <subcellularLocation>
        <location evidence="1">Nucleus</location>
    </subcellularLocation>
</comment>
<evidence type="ECO:0000256" key="5">
    <source>
        <dbReference type="ARBA" id="ARBA00023242"/>
    </source>
</evidence>
<dbReference type="SUPFAM" id="SSF55455">
    <property type="entry name" value="SRF-like"/>
    <property type="match status" value="1"/>
</dbReference>
<evidence type="ECO:0000256" key="3">
    <source>
        <dbReference type="ARBA" id="ARBA00023125"/>
    </source>
</evidence>
<gene>
    <name evidence="8" type="primary">LOC104706981</name>
</gene>
<evidence type="ECO:0000259" key="6">
    <source>
        <dbReference type="PROSITE" id="PS50066"/>
    </source>
</evidence>
<dbReference type="InterPro" id="IPR050142">
    <property type="entry name" value="MADS-box/MEF2_TF"/>
</dbReference>
<dbReference type="Gene3D" id="3.40.1810.10">
    <property type="entry name" value="Transcription factor, MADS-box"/>
    <property type="match status" value="1"/>
</dbReference>
<dbReference type="RefSeq" id="XP_010421525.1">
    <property type="nucleotide sequence ID" value="XM_010423223.1"/>
</dbReference>
<dbReference type="PANTHER" id="PTHR48019">
    <property type="entry name" value="SERUM RESPONSE FACTOR HOMOLOG"/>
    <property type="match status" value="1"/>
</dbReference>
<protein>
    <submittedName>
        <fullName evidence="8">Agamous-like MADS-box protein AGL80</fullName>
    </submittedName>
</protein>
<reference evidence="8" key="2">
    <citation type="submission" date="2025-08" db="UniProtKB">
        <authorList>
            <consortium name="RefSeq"/>
        </authorList>
    </citation>
    <scope>IDENTIFICATION</scope>
    <source>
        <tissue evidence="8">Leaf</tissue>
    </source>
</reference>
<dbReference type="SMART" id="SM00432">
    <property type="entry name" value="MADS"/>
    <property type="match status" value="1"/>
</dbReference>
<dbReference type="CDD" id="cd00266">
    <property type="entry name" value="MADS_SRF_like"/>
    <property type="match status" value="1"/>
</dbReference>
<keyword evidence="2" id="KW-0805">Transcription regulation</keyword>
<dbReference type="InterPro" id="IPR033897">
    <property type="entry name" value="SRF-like_MADS-box"/>
</dbReference>
<dbReference type="GeneID" id="104706981"/>
<evidence type="ECO:0000256" key="4">
    <source>
        <dbReference type="ARBA" id="ARBA00023163"/>
    </source>
</evidence>
<organism evidence="7 8">
    <name type="scientific">Camelina sativa</name>
    <name type="common">False flax</name>
    <name type="synonym">Myagrum sativum</name>
    <dbReference type="NCBI Taxonomy" id="90675"/>
    <lineage>
        <taxon>Eukaryota</taxon>
        <taxon>Viridiplantae</taxon>
        <taxon>Streptophyta</taxon>
        <taxon>Embryophyta</taxon>
        <taxon>Tracheophyta</taxon>
        <taxon>Spermatophyta</taxon>
        <taxon>Magnoliopsida</taxon>
        <taxon>eudicotyledons</taxon>
        <taxon>Gunneridae</taxon>
        <taxon>Pentapetalae</taxon>
        <taxon>rosids</taxon>
        <taxon>malvids</taxon>
        <taxon>Brassicales</taxon>
        <taxon>Brassicaceae</taxon>
        <taxon>Camelineae</taxon>
        <taxon>Camelina</taxon>
    </lineage>
</organism>